<reference evidence="1 2" key="1">
    <citation type="journal article" date="2020" name="ISME J.">
        <title>Comparative genomics reveals insights into cyanobacterial evolution and habitat adaptation.</title>
        <authorList>
            <person name="Chen M.Y."/>
            <person name="Teng W.K."/>
            <person name="Zhao L."/>
            <person name="Hu C.X."/>
            <person name="Zhou Y.K."/>
            <person name="Han B.P."/>
            <person name="Song L.R."/>
            <person name="Shu W.S."/>
        </authorList>
    </citation>
    <scope>NUCLEOTIDE SEQUENCE [LARGE SCALE GENOMIC DNA]</scope>
    <source>
        <strain evidence="1 2">FACHB-119</strain>
    </source>
</reference>
<evidence type="ECO:0008006" key="3">
    <source>
        <dbReference type="Google" id="ProtNLM"/>
    </source>
</evidence>
<protein>
    <recommendedName>
        <fullName evidence="3">CpcD</fullName>
    </recommendedName>
</protein>
<dbReference type="EMBL" id="JACJSG010000042">
    <property type="protein sequence ID" value="MBD2503950.1"/>
    <property type="molecule type" value="Genomic_DNA"/>
</dbReference>
<dbReference type="Proteomes" id="UP000661112">
    <property type="component" value="Unassembled WGS sequence"/>
</dbReference>
<dbReference type="RefSeq" id="WP_190477239.1">
    <property type="nucleotide sequence ID" value="NZ_JACJSG010000042.1"/>
</dbReference>
<accession>A0ABR8D9T0</accession>
<organism evidence="1 2">
    <name type="scientific">Anabaena azotica FACHB-119</name>
    <dbReference type="NCBI Taxonomy" id="947527"/>
    <lineage>
        <taxon>Bacteria</taxon>
        <taxon>Bacillati</taxon>
        <taxon>Cyanobacteriota</taxon>
        <taxon>Cyanophyceae</taxon>
        <taxon>Nostocales</taxon>
        <taxon>Nostocaceae</taxon>
        <taxon>Anabaena</taxon>
        <taxon>Anabaena azotica</taxon>
    </lineage>
</organism>
<comment type="caution">
    <text evidence="1">The sequence shown here is derived from an EMBL/GenBank/DDBJ whole genome shotgun (WGS) entry which is preliminary data.</text>
</comment>
<proteinExistence type="predicted"/>
<keyword evidence="2" id="KW-1185">Reference proteome</keyword>
<name>A0ABR8D9T0_9NOST</name>
<gene>
    <name evidence="1" type="ORF">H6G83_25640</name>
</gene>
<evidence type="ECO:0000313" key="2">
    <source>
        <dbReference type="Proteomes" id="UP000661112"/>
    </source>
</evidence>
<evidence type="ECO:0000313" key="1">
    <source>
        <dbReference type="EMBL" id="MBD2503950.1"/>
    </source>
</evidence>
<sequence>MSLTLRFKGHPIEAQENYKGYEILVTYCQADRSEVGYYFYYIRNNQLQILEDNSKSCGEDSIKDAINKAKFIIDENISDT</sequence>